<dbReference type="Proteomes" id="UP000494256">
    <property type="component" value="Unassembled WGS sequence"/>
</dbReference>
<sequence>MDNSDTVTRKRSRRILELSFKNDTSKPEPQSTKSHLLYRKVFKRLSHTSSINKIFTSPRSGQTFHELNPVALSLPRSNDTEILNPDEDHNSVIGFLSNFLEHIPPSNISAVPYNNNKTDLGFSNETIKDLKDDTNRKIQILEDMNIITPIHANSNTNSIRNLIISPRKFCLKTT</sequence>
<dbReference type="EMBL" id="CADEBC010000088">
    <property type="protein sequence ID" value="CAB3222571.1"/>
    <property type="molecule type" value="Genomic_DNA"/>
</dbReference>
<dbReference type="Proteomes" id="UP000494106">
    <property type="component" value="Unassembled WGS sequence"/>
</dbReference>
<dbReference type="AlphaFoldDB" id="A0A8S0ZES5"/>
<organism evidence="2 4">
    <name type="scientific">Arctia plantaginis</name>
    <name type="common">Wood tiger moth</name>
    <name type="synonym">Phalaena plantaginis</name>
    <dbReference type="NCBI Taxonomy" id="874455"/>
    <lineage>
        <taxon>Eukaryota</taxon>
        <taxon>Metazoa</taxon>
        <taxon>Ecdysozoa</taxon>
        <taxon>Arthropoda</taxon>
        <taxon>Hexapoda</taxon>
        <taxon>Insecta</taxon>
        <taxon>Pterygota</taxon>
        <taxon>Neoptera</taxon>
        <taxon>Endopterygota</taxon>
        <taxon>Lepidoptera</taxon>
        <taxon>Glossata</taxon>
        <taxon>Ditrysia</taxon>
        <taxon>Noctuoidea</taxon>
        <taxon>Erebidae</taxon>
        <taxon>Arctiinae</taxon>
        <taxon>Arctia</taxon>
    </lineage>
</organism>
<name>A0A8S0ZES5_ARCPL</name>
<comment type="caution">
    <text evidence="2">The sequence shown here is derived from an EMBL/GenBank/DDBJ whole genome shotgun (WGS) entry which is preliminary data.</text>
</comment>
<gene>
    <name evidence="1" type="ORF">APLA_LOCUS1166</name>
    <name evidence="2" type="ORF">APLA_LOCUS5489</name>
</gene>
<accession>A0A8S0ZES5</accession>
<reference evidence="3 4" key="1">
    <citation type="submission" date="2020-04" db="EMBL/GenBank/DDBJ databases">
        <authorList>
            <person name="Wallbank WR R."/>
            <person name="Pardo Diaz C."/>
            <person name="Kozak K."/>
            <person name="Martin S."/>
            <person name="Jiggins C."/>
            <person name="Moest M."/>
            <person name="Warren A I."/>
            <person name="Byers J.R.P. K."/>
            <person name="Montejo-Kovacevich G."/>
            <person name="Yen C E."/>
        </authorList>
    </citation>
    <scope>NUCLEOTIDE SEQUENCE [LARGE SCALE GENOMIC DNA]</scope>
</reference>
<dbReference type="EMBL" id="CADEBD010000289">
    <property type="protein sequence ID" value="CAB3232048.1"/>
    <property type="molecule type" value="Genomic_DNA"/>
</dbReference>
<protein>
    <submittedName>
        <fullName evidence="2">Uncharacterized protein</fullName>
    </submittedName>
</protein>
<proteinExistence type="predicted"/>
<evidence type="ECO:0000313" key="2">
    <source>
        <dbReference type="EMBL" id="CAB3232048.1"/>
    </source>
</evidence>
<evidence type="ECO:0000313" key="4">
    <source>
        <dbReference type="Proteomes" id="UP000494256"/>
    </source>
</evidence>
<keyword evidence="3" id="KW-1185">Reference proteome</keyword>
<evidence type="ECO:0000313" key="3">
    <source>
        <dbReference type="Proteomes" id="UP000494106"/>
    </source>
</evidence>
<evidence type="ECO:0000313" key="1">
    <source>
        <dbReference type="EMBL" id="CAB3222571.1"/>
    </source>
</evidence>